<dbReference type="PANTHER" id="PTHR12289:SF41">
    <property type="entry name" value="FAILED AXON CONNECTIONS-RELATED"/>
    <property type="match status" value="1"/>
</dbReference>
<dbReference type="GO" id="GO:0015031">
    <property type="term" value="P:protein transport"/>
    <property type="evidence" value="ECO:0007669"/>
    <property type="project" value="UniProtKB-KW"/>
</dbReference>
<dbReference type="PANTHER" id="PTHR12289">
    <property type="entry name" value="METAXIN RELATED"/>
    <property type="match status" value="1"/>
</dbReference>
<evidence type="ECO:0000256" key="3">
    <source>
        <dbReference type="ARBA" id="ARBA00022448"/>
    </source>
</evidence>
<dbReference type="Pfam" id="PF17171">
    <property type="entry name" value="GST_C_6"/>
    <property type="match status" value="1"/>
</dbReference>
<keyword evidence="12" id="KW-1185">Reference proteome</keyword>
<keyword evidence="6" id="KW-0496">Mitochondrion</keyword>
<evidence type="ECO:0000259" key="10">
    <source>
        <dbReference type="Pfam" id="PF17171"/>
    </source>
</evidence>
<feature type="domain" description="Metaxin glutathione S-transferase" evidence="10">
    <location>
        <begin position="173"/>
        <end position="236"/>
    </location>
</feature>
<evidence type="ECO:0000256" key="8">
    <source>
        <dbReference type="SAM" id="Phobius"/>
    </source>
</evidence>
<dbReference type="OrthoDB" id="5835136at2759"/>
<dbReference type="InterPro" id="IPR033468">
    <property type="entry name" value="Metaxin_GST"/>
</dbReference>
<dbReference type="Gene3D" id="1.20.1050.10">
    <property type="match status" value="1"/>
</dbReference>
<feature type="domain" description="Mitochondrial outer membrane transport complex Sam37/metaxin N-terminal" evidence="9">
    <location>
        <begin position="25"/>
        <end position="144"/>
    </location>
</feature>
<dbReference type="InterPro" id="IPR050931">
    <property type="entry name" value="Mito_Protein_Transport_Metaxin"/>
</dbReference>
<keyword evidence="3" id="KW-0813">Transport</keyword>
<dbReference type="GO" id="GO:0001401">
    <property type="term" value="C:SAM complex"/>
    <property type="evidence" value="ECO:0007669"/>
    <property type="project" value="InterPro"/>
</dbReference>
<dbReference type="EMBL" id="OU892278">
    <property type="protein sequence ID" value="CAG9764631.1"/>
    <property type="molecule type" value="Genomic_DNA"/>
</dbReference>
<sequence>MTANNKFHLYVYEGDYGLPSLNVECTKCLLYMSMSKVPVQVKTLGNMKHCLLYSAPYFVHKNVSFKTYAETVLYLNTLNYNLDAQLTAKQKSEALALSYLVQSKLRATLEYVFWIDQRNFEEFTRVWYARALPLPFNIIQTKKFKENAVDLIDSLYHKDSTIEVIKDNLNVLATECLSSLSARLGTSNYFFGEEPTSLDVVIYSYLAPLLKLPFPSNSISTLVALWPNLVQFVSRIDAKYLPGLPKESKYIKNEEKMKTSDDEVSYIAISILTFSAMTLAFGFAVSKGFISSKLF</sequence>
<evidence type="ECO:0000256" key="5">
    <source>
        <dbReference type="ARBA" id="ARBA00022927"/>
    </source>
</evidence>
<evidence type="ECO:0008006" key="13">
    <source>
        <dbReference type="Google" id="ProtNLM"/>
    </source>
</evidence>
<accession>A0A9N9QM83</accession>
<evidence type="ECO:0000256" key="2">
    <source>
        <dbReference type="ARBA" id="ARBA00009170"/>
    </source>
</evidence>
<evidence type="ECO:0000256" key="1">
    <source>
        <dbReference type="ARBA" id="ARBA00004294"/>
    </source>
</evidence>
<comment type="subcellular location">
    <subcellularLocation>
        <location evidence="1">Mitochondrion outer membrane</location>
    </subcellularLocation>
</comment>
<keyword evidence="4" id="KW-1000">Mitochondrion outer membrane</keyword>
<evidence type="ECO:0000256" key="4">
    <source>
        <dbReference type="ARBA" id="ARBA00022787"/>
    </source>
</evidence>
<dbReference type="GO" id="GO:0007005">
    <property type="term" value="P:mitochondrion organization"/>
    <property type="evidence" value="ECO:0007669"/>
    <property type="project" value="TreeGrafter"/>
</dbReference>
<dbReference type="InterPro" id="IPR036282">
    <property type="entry name" value="Glutathione-S-Trfase_C_sf"/>
</dbReference>
<dbReference type="Pfam" id="PF10568">
    <property type="entry name" value="Tom37"/>
    <property type="match status" value="1"/>
</dbReference>
<organism evidence="11 12">
    <name type="scientific">Ceutorhynchus assimilis</name>
    <name type="common">cabbage seed weevil</name>
    <dbReference type="NCBI Taxonomy" id="467358"/>
    <lineage>
        <taxon>Eukaryota</taxon>
        <taxon>Metazoa</taxon>
        <taxon>Ecdysozoa</taxon>
        <taxon>Arthropoda</taxon>
        <taxon>Hexapoda</taxon>
        <taxon>Insecta</taxon>
        <taxon>Pterygota</taxon>
        <taxon>Neoptera</taxon>
        <taxon>Endopterygota</taxon>
        <taxon>Coleoptera</taxon>
        <taxon>Polyphaga</taxon>
        <taxon>Cucujiformia</taxon>
        <taxon>Curculionidae</taxon>
        <taxon>Ceutorhynchinae</taxon>
        <taxon>Ceutorhynchus</taxon>
    </lineage>
</organism>
<dbReference type="Proteomes" id="UP001152799">
    <property type="component" value="Chromosome 2"/>
</dbReference>
<evidence type="ECO:0000256" key="7">
    <source>
        <dbReference type="ARBA" id="ARBA00023136"/>
    </source>
</evidence>
<protein>
    <recommendedName>
        <fullName evidence="13">Metaxin</fullName>
    </recommendedName>
</protein>
<keyword evidence="8" id="KW-0812">Transmembrane</keyword>
<evidence type="ECO:0000313" key="11">
    <source>
        <dbReference type="EMBL" id="CAG9764631.1"/>
    </source>
</evidence>
<dbReference type="InterPro" id="IPR019564">
    <property type="entry name" value="Sam37/metaxin_N"/>
</dbReference>
<evidence type="ECO:0000256" key="6">
    <source>
        <dbReference type="ARBA" id="ARBA00023128"/>
    </source>
</evidence>
<keyword evidence="5" id="KW-0653">Protein transport</keyword>
<dbReference type="SUPFAM" id="SSF47616">
    <property type="entry name" value="GST C-terminal domain-like"/>
    <property type="match status" value="1"/>
</dbReference>
<keyword evidence="7 8" id="KW-0472">Membrane</keyword>
<evidence type="ECO:0000259" key="9">
    <source>
        <dbReference type="Pfam" id="PF10568"/>
    </source>
</evidence>
<dbReference type="AlphaFoldDB" id="A0A9N9QM83"/>
<name>A0A9N9QM83_9CUCU</name>
<evidence type="ECO:0000313" key="12">
    <source>
        <dbReference type="Proteomes" id="UP001152799"/>
    </source>
</evidence>
<keyword evidence="8" id="KW-1133">Transmembrane helix</keyword>
<gene>
    <name evidence="11" type="ORF">CEUTPL_LOCUS5265</name>
</gene>
<feature type="transmembrane region" description="Helical" evidence="8">
    <location>
        <begin position="264"/>
        <end position="285"/>
    </location>
</feature>
<reference evidence="11" key="1">
    <citation type="submission" date="2022-01" db="EMBL/GenBank/DDBJ databases">
        <authorList>
            <person name="King R."/>
        </authorList>
    </citation>
    <scope>NUCLEOTIDE SEQUENCE</scope>
</reference>
<proteinExistence type="inferred from homology"/>
<comment type="similarity">
    <text evidence="2">Belongs to the metaxin family.</text>
</comment>